<evidence type="ECO:0000256" key="3">
    <source>
        <dbReference type="ARBA" id="ARBA00023002"/>
    </source>
</evidence>
<evidence type="ECO:0000259" key="7">
    <source>
        <dbReference type="PROSITE" id="PS51352"/>
    </source>
</evidence>
<evidence type="ECO:0000256" key="4">
    <source>
        <dbReference type="ARBA" id="ARBA00023157"/>
    </source>
</evidence>
<feature type="domain" description="Thioredoxin" evidence="7">
    <location>
        <begin position="42"/>
        <end position="249"/>
    </location>
</feature>
<accession>A0A9Q5ZDF9</accession>
<dbReference type="Proteomes" id="UP000222310">
    <property type="component" value="Unassembled WGS sequence"/>
</dbReference>
<evidence type="ECO:0000313" key="8">
    <source>
        <dbReference type="EMBL" id="PHK04570.1"/>
    </source>
</evidence>
<dbReference type="PANTHER" id="PTHR13887:SF14">
    <property type="entry name" value="DISULFIDE BOND FORMATION PROTEIN D"/>
    <property type="match status" value="1"/>
</dbReference>
<keyword evidence="5" id="KW-0676">Redox-active center</keyword>
<dbReference type="RefSeq" id="WP_099068153.1">
    <property type="nucleotide sequence ID" value="NZ_LAHD01000024.1"/>
</dbReference>
<evidence type="ECO:0000256" key="1">
    <source>
        <dbReference type="ARBA" id="ARBA00005791"/>
    </source>
</evidence>
<evidence type="ECO:0000256" key="6">
    <source>
        <dbReference type="SAM" id="SignalP"/>
    </source>
</evidence>
<keyword evidence="2 6" id="KW-0732">Signal</keyword>
<dbReference type="GO" id="GO:0016491">
    <property type="term" value="F:oxidoreductase activity"/>
    <property type="evidence" value="ECO:0007669"/>
    <property type="project" value="UniProtKB-KW"/>
</dbReference>
<feature type="signal peptide" evidence="6">
    <location>
        <begin position="1"/>
        <end position="29"/>
    </location>
</feature>
<evidence type="ECO:0000256" key="5">
    <source>
        <dbReference type="ARBA" id="ARBA00023284"/>
    </source>
</evidence>
<dbReference type="InterPro" id="IPR013766">
    <property type="entry name" value="Thioredoxin_domain"/>
</dbReference>
<organism evidence="8 9">
    <name type="scientific">Nostoc linckia z8</name>
    <dbReference type="NCBI Taxonomy" id="1628746"/>
    <lineage>
        <taxon>Bacteria</taxon>
        <taxon>Bacillati</taxon>
        <taxon>Cyanobacteriota</taxon>
        <taxon>Cyanophyceae</taxon>
        <taxon>Nostocales</taxon>
        <taxon>Nostocaceae</taxon>
        <taxon>Nostoc</taxon>
    </lineage>
</organism>
<dbReference type="Gene3D" id="3.40.30.10">
    <property type="entry name" value="Glutaredoxin"/>
    <property type="match status" value="1"/>
</dbReference>
<feature type="chain" id="PRO_5040252461" evidence="6">
    <location>
        <begin position="30"/>
        <end position="266"/>
    </location>
</feature>
<protein>
    <submittedName>
        <fullName evidence="8">DSBA oxidoreductase</fullName>
    </submittedName>
</protein>
<dbReference type="InterPro" id="IPR012336">
    <property type="entry name" value="Thioredoxin-like_fold"/>
</dbReference>
<dbReference type="GeneID" id="57096053"/>
<dbReference type="Pfam" id="PF13462">
    <property type="entry name" value="Thioredoxin_4"/>
    <property type="match status" value="1"/>
</dbReference>
<dbReference type="PANTHER" id="PTHR13887">
    <property type="entry name" value="GLUTATHIONE S-TRANSFERASE KAPPA"/>
    <property type="match status" value="1"/>
</dbReference>
<name>A0A9Q5ZDF9_NOSLI</name>
<evidence type="ECO:0000313" key="9">
    <source>
        <dbReference type="Proteomes" id="UP000222310"/>
    </source>
</evidence>
<gene>
    <name evidence="8" type="ORF">VF08_10755</name>
</gene>
<comment type="similarity">
    <text evidence="1">Belongs to the thioredoxin family. DsbA subfamily.</text>
</comment>
<comment type="caution">
    <text evidence="8">The sequence shown here is derived from an EMBL/GenBank/DDBJ whole genome shotgun (WGS) entry which is preliminary data.</text>
</comment>
<reference evidence="8 9" key="1">
    <citation type="submission" date="2015-02" db="EMBL/GenBank/DDBJ databases">
        <title>Nostoc linckia genome annotation.</title>
        <authorList>
            <person name="Zhou Z."/>
        </authorList>
    </citation>
    <scope>NUCLEOTIDE SEQUENCE [LARGE SCALE GENOMIC DNA]</scope>
    <source>
        <strain evidence="9">z8</strain>
    </source>
</reference>
<sequence>MPQLFHYLRTWITLGLLCLVLGWSLPAQAVSEINPHLEQQVLQVLREHPEVIIESVQAYQEQQQKQFKQAQQVFLQDLKINPQLVIGDSPTIGSAQSKIVLVEFSDFQCPYCAEAHKKLKLLLAKHKNDFILAYKHFPLTEIHAEALPAAQAAWAGNQQGKFWEYHDALFTNQKGLGKDLYLDIAKKLKFDLQKFERDRLLANTAIEQDIQLAQKLGIAGTPTFLMSSKNFSGVVQLSDIESQLANTENKKVSTVGFPPIHLRQQR</sequence>
<proteinExistence type="inferred from homology"/>
<dbReference type="AlphaFoldDB" id="A0A9Q5ZDF9"/>
<keyword evidence="3" id="KW-0560">Oxidoreductase</keyword>
<keyword evidence="4" id="KW-1015">Disulfide bond</keyword>
<dbReference type="EMBL" id="LAHD01000024">
    <property type="protein sequence ID" value="PHK04570.1"/>
    <property type="molecule type" value="Genomic_DNA"/>
</dbReference>
<dbReference type="PROSITE" id="PS51352">
    <property type="entry name" value="THIOREDOXIN_2"/>
    <property type="match status" value="1"/>
</dbReference>
<dbReference type="SUPFAM" id="SSF52833">
    <property type="entry name" value="Thioredoxin-like"/>
    <property type="match status" value="1"/>
</dbReference>
<dbReference type="InterPro" id="IPR036249">
    <property type="entry name" value="Thioredoxin-like_sf"/>
</dbReference>
<evidence type="ECO:0000256" key="2">
    <source>
        <dbReference type="ARBA" id="ARBA00022729"/>
    </source>
</evidence>